<accession>A0A061R581</accession>
<proteinExistence type="predicted"/>
<organism evidence="2">
    <name type="scientific">Tetraselmis sp. GSL018</name>
    <dbReference type="NCBI Taxonomy" id="582737"/>
    <lineage>
        <taxon>Eukaryota</taxon>
        <taxon>Viridiplantae</taxon>
        <taxon>Chlorophyta</taxon>
        <taxon>core chlorophytes</taxon>
        <taxon>Chlorodendrophyceae</taxon>
        <taxon>Chlorodendrales</taxon>
        <taxon>Chlorodendraceae</taxon>
        <taxon>Tetraselmis</taxon>
    </lineage>
</organism>
<evidence type="ECO:0000313" key="2">
    <source>
        <dbReference type="EMBL" id="JAC65855.1"/>
    </source>
</evidence>
<feature type="region of interest" description="Disordered" evidence="1">
    <location>
        <begin position="141"/>
        <end position="184"/>
    </location>
</feature>
<reference evidence="2" key="1">
    <citation type="submission" date="2014-05" db="EMBL/GenBank/DDBJ databases">
        <title>The transcriptome of the halophilic microalga Tetraselmis sp. GSL018 isolated from the Great Salt Lake, Utah.</title>
        <authorList>
            <person name="Jinkerson R.E."/>
            <person name="D'Adamo S."/>
            <person name="Posewitz M.C."/>
        </authorList>
    </citation>
    <scope>NUCLEOTIDE SEQUENCE</scope>
    <source>
        <strain evidence="2">GSL018</strain>
    </source>
</reference>
<gene>
    <name evidence="2" type="ORF">TSPGSL018_15084</name>
</gene>
<dbReference type="AlphaFoldDB" id="A0A061R581"/>
<sequence length="210" mass="22800">MVETLRMEQGSLSLKYLQLKDYAKENLTRPNSSDATAALLARDLPSTQRPPRRWASSCVADRVRGFESFRPRADVRALARAQSQNGLTAQAGPLQGTPQARFVESAAVPSSGPTAARCASWTSLGPRDKLLQENGGAAAHEGTTYHLDRGPPDPQSQPQARMGHLRSFPPSRGSDRTRPASLRLGGSTAVCRCRTFSGRPLEVSFKSSRR</sequence>
<protein>
    <submittedName>
        <fullName evidence="2">Uncharacterized protein</fullName>
    </submittedName>
</protein>
<dbReference type="EMBL" id="GBEZ01020848">
    <property type="protein sequence ID" value="JAC65855.1"/>
    <property type="molecule type" value="Transcribed_RNA"/>
</dbReference>
<name>A0A061R581_9CHLO</name>
<evidence type="ECO:0000256" key="1">
    <source>
        <dbReference type="SAM" id="MobiDB-lite"/>
    </source>
</evidence>